<evidence type="ECO:0000259" key="2">
    <source>
        <dbReference type="Pfam" id="PF24883"/>
    </source>
</evidence>
<name>A0A5C3LXI9_9AGAR</name>
<evidence type="ECO:0000256" key="1">
    <source>
        <dbReference type="ARBA" id="ARBA00022737"/>
    </source>
</evidence>
<dbReference type="OrthoDB" id="5967843at2759"/>
<accession>A0A5C3LXI9</accession>
<feature type="domain" description="Nephrocystin 3-like N-terminal" evidence="2">
    <location>
        <begin position="89"/>
        <end position="222"/>
    </location>
</feature>
<organism evidence="3 4">
    <name type="scientific">Crucibulum laeve</name>
    <dbReference type="NCBI Taxonomy" id="68775"/>
    <lineage>
        <taxon>Eukaryota</taxon>
        <taxon>Fungi</taxon>
        <taxon>Dikarya</taxon>
        <taxon>Basidiomycota</taxon>
        <taxon>Agaricomycotina</taxon>
        <taxon>Agaricomycetes</taxon>
        <taxon>Agaricomycetidae</taxon>
        <taxon>Agaricales</taxon>
        <taxon>Agaricineae</taxon>
        <taxon>Nidulariaceae</taxon>
        <taxon>Crucibulum</taxon>
    </lineage>
</organism>
<proteinExistence type="predicted"/>
<dbReference type="STRING" id="68775.A0A5C3LXI9"/>
<dbReference type="InterPro" id="IPR056884">
    <property type="entry name" value="NPHP3-like_N"/>
</dbReference>
<keyword evidence="1" id="KW-0677">Repeat</keyword>
<reference evidence="3 4" key="1">
    <citation type="journal article" date="2019" name="Nat. Ecol. Evol.">
        <title>Megaphylogeny resolves global patterns of mushroom evolution.</title>
        <authorList>
            <person name="Varga T."/>
            <person name="Krizsan K."/>
            <person name="Foldi C."/>
            <person name="Dima B."/>
            <person name="Sanchez-Garcia M."/>
            <person name="Sanchez-Ramirez S."/>
            <person name="Szollosi G.J."/>
            <person name="Szarkandi J.G."/>
            <person name="Papp V."/>
            <person name="Albert L."/>
            <person name="Andreopoulos W."/>
            <person name="Angelini C."/>
            <person name="Antonin V."/>
            <person name="Barry K.W."/>
            <person name="Bougher N.L."/>
            <person name="Buchanan P."/>
            <person name="Buyck B."/>
            <person name="Bense V."/>
            <person name="Catcheside P."/>
            <person name="Chovatia M."/>
            <person name="Cooper J."/>
            <person name="Damon W."/>
            <person name="Desjardin D."/>
            <person name="Finy P."/>
            <person name="Geml J."/>
            <person name="Haridas S."/>
            <person name="Hughes K."/>
            <person name="Justo A."/>
            <person name="Karasinski D."/>
            <person name="Kautmanova I."/>
            <person name="Kiss B."/>
            <person name="Kocsube S."/>
            <person name="Kotiranta H."/>
            <person name="LaButti K.M."/>
            <person name="Lechner B.E."/>
            <person name="Liimatainen K."/>
            <person name="Lipzen A."/>
            <person name="Lukacs Z."/>
            <person name="Mihaltcheva S."/>
            <person name="Morgado L.N."/>
            <person name="Niskanen T."/>
            <person name="Noordeloos M.E."/>
            <person name="Ohm R.A."/>
            <person name="Ortiz-Santana B."/>
            <person name="Ovrebo C."/>
            <person name="Racz N."/>
            <person name="Riley R."/>
            <person name="Savchenko A."/>
            <person name="Shiryaev A."/>
            <person name="Soop K."/>
            <person name="Spirin V."/>
            <person name="Szebenyi C."/>
            <person name="Tomsovsky M."/>
            <person name="Tulloss R.E."/>
            <person name="Uehling J."/>
            <person name="Grigoriev I.V."/>
            <person name="Vagvolgyi C."/>
            <person name="Papp T."/>
            <person name="Martin F.M."/>
            <person name="Miettinen O."/>
            <person name="Hibbett D.S."/>
            <person name="Nagy L.G."/>
        </authorList>
    </citation>
    <scope>NUCLEOTIDE SEQUENCE [LARGE SCALE GENOMIC DNA]</scope>
    <source>
        <strain evidence="3 4">CBS 166.37</strain>
    </source>
</reference>
<protein>
    <recommendedName>
        <fullName evidence="2">Nephrocystin 3-like N-terminal domain-containing protein</fullName>
    </recommendedName>
</protein>
<keyword evidence="4" id="KW-1185">Reference proteome</keyword>
<evidence type="ECO:0000313" key="4">
    <source>
        <dbReference type="Proteomes" id="UP000308652"/>
    </source>
</evidence>
<dbReference type="EMBL" id="ML213606">
    <property type="protein sequence ID" value="TFK37854.1"/>
    <property type="molecule type" value="Genomic_DNA"/>
</dbReference>
<dbReference type="Proteomes" id="UP000308652">
    <property type="component" value="Unassembled WGS sequence"/>
</dbReference>
<evidence type="ECO:0000313" key="3">
    <source>
        <dbReference type="EMBL" id="TFK37854.1"/>
    </source>
</evidence>
<dbReference type="Pfam" id="PF24883">
    <property type="entry name" value="NPHP3_N"/>
    <property type="match status" value="1"/>
</dbReference>
<dbReference type="AlphaFoldDB" id="A0A5C3LXI9"/>
<gene>
    <name evidence="3" type="ORF">BDQ12DRAFT_713301</name>
</gene>
<sequence>MSGSGVLPGANNVTIRDSNLYNYDSPRNTDKIEEGLRKLKDNAVVDRGHRWNIRPSYSWLNFQHIDLFALEARVCVLESDLCEDTSAAVEHLCSTLAEHGKEWIHFAYSKGDPYKNEINKVIFSVASQIADIFPVSRGYIGRAIAADRHIFEKSPTEQLQRLIIAPLQLMKKYLEDNLTPARVIIENLDQCGDIDNQLDILEMISKIVVQHNLPLSFIVTTRPNAHINEYIRIGCLRDVTHFIDLQPPCPEVDMG</sequence>